<dbReference type="Proteomes" id="UP000469011">
    <property type="component" value="Unassembled WGS sequence"/>
</dbReference>
<sequence>MAAADPDLVEQLRPVRLPPGFDAFDWHGALAIFSLALLAGLVLALMLRALTAPRRSLAAEAKDGLDTARGLSPAERFVRQAAIVAALKRDAEAKGKRGELAYARLAAIRAGIDAELYRPHPALDSDALDAAILGAIGKGERR</sequence>
<protein>
    <submittedName>
        <fullName evidence="2">Uncharacterized protein</fullName>
    </submittedName>
</protein>
<evidence type="ECO:0000313" key="2">
    <source>
        <dbReference type="EMBL" id="NDW04154.1"/>
    </source>
</evidence>
<keyword evidence="1" id="KW-1133">Transmembrane helix</keyword>
<keyword evidence="1" id="KW-0472">Membrane</keyword>
<dbReference type="AlphaFoldDB" id="A0A6N9SYJ5"/>
<keyword evidence="1" id="KW-0812">Transmembrane</keyword>
<organism evidence="2 3">
    <name type="scientific">Jiella pacifica</name>
    <dbReference type="NCBI Taxonomy" id="2696469"/>
    <lineage>
        <taxon>Bacteria</taxon>
        <taxon>Pseudomonadati</taxon>
        <taxon>Pseudomonadota</taxon>
        <taxon>Alphaproteobacteria</taxon>
        <taxon>Hyphomicrobiales</taxon>
        <taxon>Aurantimonadaceae</taxon>
        <taxon>Jiella</taxon>
    </lineage>
</organism>
<name>A0A6N9SYJ5_9HYPH</name>
<feature type="transmembrane region" description="Helical" evidence="1">
    <location>
        <begin position="26"/>
        <end position="47"/>
    </location>
</feature>
<gene>
    <name evidence="2" type="ORF">GTK09_06895</name>
</gene>
<evidence type="ECO:0000256" key="1">
    <source>
        <dbReference type="SAM" id="Phobius"/>
    </source>
</evidence>
<evidence type="ECO:0000313" key="3">
    <source>
        <dbReference type="Proteomes" id="UP000469011"/>
    </source>
</evidence>
<proteinExistence type="predicted"/>
<comment type="caution">
    <text evidence="2">The sequence shown here is derived from an EMBL/GenBank/DDBJ whole genome shotgun (WGS) entry which is preliminary data.</text>
</comment>
<dbReference type="RefSeq" id="WP_163462212.1">
    <property type="nucleotide sequence ID" value="NZ_JAAAMG010000004.1"/>
</dbReference>
<dbReference type="EMBL" id="JAAAMG010000004">
    <property type="protein sequence ID" value="NDW04154.1"/>
    <property type="molecule type" value="Genomic_DNA"/>
</dbReference>
<keyword evidence="3" id="KW-1185">Reference proteome</keyword>
<accession>A0A6N9SYJ5</accession>
<reference evidence="2 3" key="1">
    <citation type="submission" date="2020-01" db="EMBL/GenBank/DDBJ databases">
        <title>Jiella pacifica sp. nov.</title>
        <authorList>
            <person name="Xue Z."/>
            <person name="Zhu S."/>
            <person name="Chen J."/>
            <person name="Yang J."/>
        </authorList>
    </citation>
    <scope>NUCLEOTIDE SEQUENCE [LARGE SCALE GENOMIC DNA]</scope>
    <source>
        <strain evidence="2 3">40Bstr34</strain>
    </source>
</reference>